<dbReference type="PANTHER" id="PTHR46018:SF3">
    <property type="entry name" value="ARYLSULFATASE"/>
    <property type="match status" value="1"/>
</dbReference>
<dbReference type="eggNOG" id="arCOG00500">
    <property type="taxonomic scope" value="Archaea"/>
</dbReference>
<dbReference type="GO" id="GO:0042781">
    <property type="term" value="F:3'-tRNA processing endoribonuclease activity"/>
    <property type="evidence" value="ECO:0007669"/>
    <property type="project" value="TreeGrafter"/>
</dbReference>
<dbReference type="PaxDb" id="589924-Ferp_0684"/>
<dbReference type="Gene3D" id="3.60.15.10">
    <property type="entry name" value="Ribonuclease Z/Hydroxyacylglutathione hydrolase-like"/>
    <property type="match status" value="1"/>
</dbReference>
<gene>
    <name evidence="2" type="ordered locus">Ferp_0684</name>
</gene>
<dbReference type="Proteomes" id="UP000002613">
    <property type="component" value="Chromosome"/>
</dbReference>
<keyword evidence="3" id="KW-1185">Reference proteome</keyword>
<evidence type="ECO:0000313" key="2">
    <source>
        <dbReference type="EMBL" id="ADC64855.1"/>
    </source>
</evidence>
<dbReference type="PANTHER" id="PTHR46018">
    <property type="entry name" value="ZINC PHOSPHODIESTERASE ELAC PROTEIN 1"/>
    <property type="match status" value="1"/>
</dbReference>
<dbReference type="KEGG" id="fpl:Ferp_0684"/>
<dbReference type="OrthoDB" id="73420at2157"/>
<organism evidence="2 3">
    <name type="scientific">Ferroglobus placidus (strain DSM 10642 / AEDII12DO)</name>
    <dbReference type="NCBI Taxonomy" id="589924"/>
    <lineage>
        <taxon>Archaea</taxon>
        <taxon>Methanobacteriati</taxon>
        <taxon>Methanobacteriota</taxon>
        <taxon>Archaeoglobi</taxon>
        <taxon>Archaeoglobales</taxon>
        <taxon>Archaeoglobaceae</taxon>
        <taxon>Ferroglobus</taxon>
    </lineage>
</organism>
<dbReference type="SMART" id="SM00849">
    <property type="entry name" value="Lactamase_B"/>
    <property type="match status" value="1"/>
</dbReference>
<dbReference type="STRING" id="589924.Ferp_0684"/>
<dbReference type="InterPro" id="IPR036866">
    <property type="entry name" value="RibonucZ/Hydroxyglut_hydro"/>
</dbReference>
<dbReference type="SUPFAM" id="SSF56281">
    <property type="entry name" value="Metallo-hydrolase/oxidoreductase"/>
    <property type="match status" value="1"/>
</dbReference>
<dbReference type="RefSeq" id="WP_012965199.1">
    <property type="nucleotide sequence ID" value="NC_013849.1"/>
</dbReference>
<reference evidence="3" key="1">
    <citation type="submission" date="2010-02" db="EMBL/GenBank/DDBJ databases">
        <title>Complete sequence of Ferroglobus placidus DSM 10642.</title>
        <authorList>
            <consortium name="US DOE Joint Genome Institute"/>
            <person name="Lucas S."/>
            <person name="Copeland A."/>
            <person name="Lapidus A."/>
            <person name="Cheng J.-F."/>
            <person name="Bruce D."/>
            <person name="Goodwin L."/>
            <person name="Pitluck S."/>
            <person name="Saunders E."/>
            <person name="Brettin T."/>
            <person name="Detter J.C."/>
            <person name="Han C."/>
            <person name="Tapia R."/>
            <person name="Larimer F."/>
            <person name="Land M."/>
            <person name="Hauser L."/>
            <person name="Kyrpides N."/>
            <person name="Ivanova N."/>
            <person name="Holmes D."/>
            <person name="Lovley D."/>
            <person name="Kyrpides N."/>
            <person name="Anderson I.J."/>
            <person name="Woyke T."/>
        </authorList>
    </citation>
    <scope>NUCLEOTIDE SEQUENCE [LARGE SCALE GENOMIC DNA]</scope>
    <source>
        <strain evidence="3">DSM 10642 / AEDII12DO</strain>
    </source>
</reference>
<dbReference type="HOGENOM" id="CLU_031317_0_2_2"/>
<accession>D3RWJ2</accession>
<feature type="domain" description="Metallo-beta-lactamase" evidence="1">
    <location>
        <begin position="18"/>
        <end position="195"/>
    </location>
</feature>
<evidence type="ECO:0000313" key="3">
    <source>
        <dbReference type="Proteomes" id="UP000002613"/>
    </source>
</evidence>
<dbReference type="Pfam" id="PF23023">
    <property type="entry name" value="Anti-Pycsar_Apyc1"/>
    <property type="match status" value="1"/>
</dbReference>
<dbReference type="AlphaFoldDB" id="D3RWJ2"/>
<dbReference type="GeneID" id="8778188"/>
<evidence type="ECO:0000259" key="1">
    <source>
        <dbReference type="SMART" id="SM00849"/>
    </source>
</evidence>
<proteinExistence type="predicted"/>
<protein>
    <recommendedName>
        <fullName evidence="1">Metallo-beta-lactamase domain-containing protein</fullName>
    </recommendedName>
</protein>
<sequence>MKVTFLGTGVAVPLAKKAQSSLLIEDDKLILVDCGFGCMLRLEEAGYSPSDLDAILITHFHTDHCGELIGILKARWLESDEKIDLFAPFAKENLEAVLEAYPYLRTKVKVVTKDKPKFGSMKFEVREGKHAIINYAYKIENLLISGDTRSFPELYEDVEIAIHEMSLNFGYKAVDHTTPENFVENARVKKAYFVHMYPEAYENRSKIKEFVEKHGVDASFPDDLESFEI</sequence>
<dbReference type="CDD" id="cd16272">
    <property type="entry name" value="RNaseZ_MBL-fold"/>
    <property type="match status" value="1"/>
</dbReference>
<reference evidence="2 3" key="2">
    <citation type="journal article" date="2011" name="Stand. Genomic Sci.">
        <title>Complete genome sequence of Ferroglobus placidus AEDII12DO.</title>
        <authorList>
            <person name="Anderson I."/>
            <person name="Risso C."/>
            <person name="Holmes D."/>
            <person name="Lucas S."/>
            <person name="Copeland A."/>
            <person name="Lapidus A."/>
            <person name="Cheng J.F."/>
            <person name="Bruce D."/>
            <person name="Goodwin L."/>
            <person name="Pitluck S."/>
            <person name="Saunders E."/>
            <person name="Brettin T."/>
            <person name="Detter J.C."/>
            <person name="Han C."/>
            <person name="Tapia R."/>
            <person name="Larimer F."/>
            <person name="Land M."/>
            <person name="Hauser L."/>
            <person name="Woyke T."/>
            <person name="Lovley D."/>
            <person name="Kyrpides N."/>
            <person name="Ivanova N."/>
        </authorList>
    </citation>
    <scope>NUCLEOTIDE SEQUENCE [LARGE SCALE GENOMIC DNA]</scope>
    <source>
        <strain evidence="3">DSM 10642 / AEDII12DO</strain>
    </source>
</reference>
<dbReference type="InterPro" id="IPR001279">
    <property type="entry name" value="Metallo-B-lactamas"/>
</dbReference>
<name>D3RWJ2_FERPA</name>
<dbReference type="EMBL" id="CP001899">
    <property type="protein sequence ID" value="ADC64855.1"/>
    <property type="molecule type" value="Genomic_DNA"/>
</dbReference>